<evidence type="ECO:0000313" key="3">
    <source>
        <dbReference type="Proteomes" id="UP000253303"/>
    </source>
</evidence>
<keyword evidence="3" id="KW-1185">Reference proteome</keyword>
<accession>A0A366LJ40</accession>
<dbReference type="Gene3D" id="1.10.10.10">
    <property type="entry name" value="Winged helix-like DNA-binding domain superfamily/Winged helix DNA-binding domain"/>
    <property type="match status" value="1"/>
</dbReference>
<comment type="caution">
    <text evidence="2">The sequence shown here is derived from an EMBL/GenBank/DDBJ whole genome shotgun (WGS) entry which is preliminary data.</text>
</comment>
<proteinExistence type="predicted"/>
<sequence>MEIRLTDAERARLMAVAADPSRLAIRARIVLACAQPGATNAQVSRDLGVSVHTVRKWRS</sequence>
<dbReference type="InterPro" id="IPR036388">
    <property type="entry name" value="WH-like_DNA-bd_sf"/>
</dbReference>
<dbReference type="Pfam" id="PF13384">
    <property type="entry name" value="HTH_23"/>
    <property type="match status" value="1"/>
</dbReference>
<dbReference type="Proteomes" id="UP000253303">
    <property type="component" value="Unassembled WGS sequence"/>
</dbReference>
<dbReference type="EMBL" id="QMEY01000055">
    <property type="protein sequence ID" value="RBQ11660.1"/>
    <property type="molecule type" value="Genomic_DNA"/>
</dbReference>
<dbReference type="InterPro" id="IPR009057">
    <property type="entry name" value="Homeodomain-like_sf"/>
</dbReference>
<protein>
    <submittedName>
        <fullName evidence="2">IS630 family transposase</fullName>
    </submittedName>
</protein>
<reference evidence="2 3" key="1">
    <citation type="submission" date="2018-06" db="EMBL/GenBank/DDBJ databases">
        <title>Sphaerisporangium craniellae sp. nov., isolated from a marine sponge in the South China Sea.</title>
        <authorList>
            <person name="Li L."/>
        </authorList>
    </citation>
    <scope>NUCLEOTIDE SEQUENCE [LARGE SCALE GENOMIC DNA]</scope>
    <source>
        <strain evidence="2 3">LHW63015</strain>
    </source>
</reference>
<gene>
    <name evidence="2" type="ORF">DP939_43640</name>
    <name evidence="1" type="ORF">DP939_44775</name>
</gene>
<feature type="non-terminal residue" evidence="2">
    <location>
        <position position="59"/>
    </location>
</feature>
<dbReference type="AlphaFoldDB" id="A0A366LJ40"/>
<organism evidence="2 3">
    <name type="scientific">Spongiactinospora rosea</name>
    <dbReference type="NCBI Taxonomy" id="2248750"/>
    <lineage>
        <taxon>Bacteria</taxon>
        <taxon>Bacillati</taxon>
        <taxon>Actinomycetota</taxon>
        <taxon>Actinomycetes</taxon>
        <taxon>Streptosporangiales</taxon>
        <taxon>Streptosporangiaceae</taxon>
        <taxon>Spongiactinospora</taxon>
    </lineage>
</organism>
<name>A0A366LJ40_9ACTN</name>
<evidence type="ECO:0000313" key="2">
    <source>
        <dbReference type="EMBL" id="RBQ13906.1"/>
    </source>
</evidence>
<dbReference type="EMBL" id="QMEY01000043">
    <property type="protein sequence ID" value="RBQ13906.1"/>
    <property type="molecule type" value="Genomic_DNA"/>
</dbReference>
<evidence type="ECO:0000313" key="1">
    <source>
        <dbReference type="EMBL" id="RBQ11660.1"/>
    </source>
</evidence>
<dbReference type="SUPFAM" id="SSF46689">
    <property type="entry name" value="Homeodomain-like"/>
    <property type="match status" value="1"/>
</dbReference>